<proteinExistence type="predicted"/>
<evidence type="ECO:0000313" key="3">
    <source>
        <dbReference type="EMBL" id="KAK6173957.1"/>
    </source>
</evidence>
<dbReference type="PROSITE" id="PS50041">
    <property type="entry name" value="C_TYPE_LECTIN_2"/>
    <property type="match status" value="1"/>
</dbReference>
<dbReference type="Proteomes" id="UP001347796">
    <property type="component" value="Unassembled WGS sequence"/>
</dbReference>
<sequence length="233" mass="26044">MWVIVAILFVYPGVSASNFIEHQWDLTTVPTNYPLYKYDTTSTTSKTRCTYICQLDETCTGFIHQGNQCTRYNSYSMNSISPWSGSSSVYMINDKVKQCIEKGYVYYREINLCIRKSTVRKTWNAGQIECTGEGGDLMIISTPAKLNVFQQKDFHDAATRWFVGATDNVGGVWKWIDGSAIGAFVWAEGEPNNTGGNEHCMVVNKMSPSVVFYGTDKGCNSGGLNFVCELKLV</sequence>
<feature type="chain" id="PRO_5042844797" description="C-type lectin domain-containing protein" evidence="1">
    <location>
        <begin position="17"/>
        <end position="233"/>
    </location>
</feature>
<dbReference type="PANTHER" id="PTHR22803">
    <property type="entry name" value="MANNOSE, PHOSPHOLIPASE, LECTIN RECEPTOR RELATED"/>
    <property type="match status" value="1"/>
</dbReference>
<evidence type="ECO:0000313" key="4">
    <source>
        <dbReference type="Proteomes" id="UP001347796"/>
    </source>
</evidence>
<dbReference type="SUPFAM" id="SSF56436">
    <property type="entry name" value="C-type lectin-like"/>
    <property type="match status" value="1"/>
</dbReference>
<organism evidence="3 4">
    <name type="scientific">Patella caerulea</name>
    <name type="common">Rayed Mediterranean limpet</name>
    <dbReference type="NCBI Taxonomy" id="87958"/>
    <lineage>
        <taxon>Eukaryota</taxon>
        <taxon>Metazoa</taxon>
        <taxon>Spiralia</taxon>
        <taxon>Lophotrochozoa</taxon>
        <taxon>Mollusca</taxon>
        <taxon>Gastropoda</taxon>
        <taxon>Patellogastropoda</taxon>
        <taxon>Patelloidea</taxon>
        <taxon>Patellidae</taxon>
        <taxon>Patella</taxon>
    </lineage>
</organism>
<accession>A0AAN8JA73</accession>
<evidence type="ECO:0000256" key="1">
    <source>
        <dbReference type="SAM" id="SignalP"/>
    </source>
</evidence>
<name>A0AAN8JA73_PATCE</name>
<dbReference type="InterPro" id="IPR001304">
    <property type="entry name" value="C-type_lectin-like"/>
</dbReference>
<protein>
    <recommendedName>
        <fullName evidence="2">C-type lectin domain-containing protein</fullName>
    </recommendedName>
</protein>
<evidence type="ECO:0000259" key="2">
    <source>
        <dbReference type="PROSITE" id="PS50041"/>
    </source>
</evidence>
<dbReference type="AlphaFoldDB" id="A0AAN8JA73"/>
<dbReference type="CDD" id="cd00037">
    <property type="entry name" value="CLECT"/>
    <property type="match status" value="1"/>
</dbReference>
<gene>
    <name evidence="3" type="ORF">SNE40_017323</name>
</gene>
<dbReference type="InterPro" id="IPR050111">
    <property type="entry name" value="C-type_lectin/snaclec_domain"/>
</dbReference>
<dbReference type="InterPro" id="IPR016187">
    <property type="entry name" value="CTDL_fold"/>
</dbReference>
<keyword evidence="1" id="KW-0732">Signal</keyword>
<comment type="caution">
    <text evidence="3">The sequence shown here is derived from an EMBL/GenBank/DDBJ whole genome shotgun (WGS) entry which is preliminary data.</text>
</comment>
<dbReference type="SMART" id="SM00034">
    <property type="entry name" value="CLECT"/>
    <property type="match status" value="1"/>
</dbReference>
<dbReference type="EMBL" id="JAZGQO010000011">
    <property type="protein sequence ID" value="KAK6173957.1"/>
    <property type="molecule type" value="Genomic_DNA"/>
</dbReference>
<dbReference type="Pfam" id="PF00059">
    <property type="entry name" value="Lectin_C"/>
    <property type="match status" value="1"/>
</dbReference>
<feature type="signal peptide" evidence="1">
    <location>
        <begin position="1"/>
        <end position="16"/>
    </location>
</feature>
<feature type="domain" description="C-type lectin" evidence="2">
    <location>
        <begin position="113"/>
        <end position="220"/>
    </location>
</feature>
<reference evidence="3 4" key="1">
    <citation type="submission" date="2024-01" db="EMBL/GenBank/DDBJ databases">
        <title>The genome of the rayed Mediterranean limpet Patella caerulea (Linnaeus, 1758).</title>
        <authorList>
            <person name="Anh-Thu Weber A."/>
            <person name="Halstead-Nussloch G."/>
        </authorList>
    </citation>
    <scope>NUCLEOTIDE SEQUENCE [LARGE SCALE GENOMIC DNA]</scope>
    <source>
        <strain evidence="3">AATW-2023a</strain>
        <tissue evidence="3">Whole specimen</tissue>
    </source>
</reference>
<keyword evidence="4" id="KW-1185">Reference proteome</keyword>
<dbReference type="InterPro" id="IPR016186">
    <property type="entry name" value="C-type_lectin-like/link_sf"/>
</dbReference>
<dbReference type="Gene3D" id="3.10.100.10">
    <property type="entry name" value="Mannose-Binding Protein A, subunit A"/>
    <property type="match status" value="1"/>
</dbReference>